<dbReference type="RefSeq" id="XP_002290234.1">
    <property type="nucleotide sequence ID" value="XM_002290198.1"/>
</dbReference>
<keyword evidence="4" id="KW-1185">Reference proteome</keyword>
<reference evidence="3 4" key="2">
    <citation type="journal article" date="2008" name="Nature">
        <title>The Phaeodactylum genome reveals the evolutionary history of diatom genomes.</title>
        <authorList>
            <person name="Bowler C."/>
            <person name="Allen A.E."/>
            <person name="Badger J.H."/>
            <person name="Grimwood J."/>
            <person name="Jabbari K."/>
            <person name="Kuo A."/>
            <person name="Maheswari U."/>
            <person name="Martens C."/>
            <person name="Maumus F."/>
            <person name="Otillar R.P."/>
            <person name="Rayko E."/>
            <person name="Salamov A."/>
            <person name="Vandepoele K."/>
            <person name="Beszteri B."/>
            <person name="Gruber A."/>
            <person name="Heijde M."/>
            <person name="Katinka M."/>
            <person name="Mock T."/>
            <person name="Valentin K."/>
            <person name="Verret F."/>
            <person name="Berges J.A."/>
            <person name="Brownlee C."/>
            <person name="Cadoret J.P."/>
            <person name="Chiovitti A."/>
            <person name="Choi C.J."/>
            <person name="Coesel S."/>
            <person name="De Martino A."/>
            <person name="Detter J.C."/>
            <person name="Durkin C."/>
            <person name="Falciatore A."/>
            <person name="Fournet J."/>
            <person name="Haruta M."/>
            <person name="Huysman M.J."/>
            <person name="Jenkins B.D."/>
            <person name="Jiroutova K."/>
            <person name="Jorgensen R.E."/>
            <person name="Joubert Y."/>
            <person name="Kaplan A."/>
            <person name="Kroger N."/>
            <person name="Kroth P.G."/>
            <person name="La Roche J."/>
            <person name="Lindquist E."/>
            <person name="Lommer M."/>
            <person name="Martin-Jezequel V."/>
            <person name="Lopez P.J."/>
            <person name="Lucas S."/>
            <person name="Mangogna M."/>
            <person name="McGinnis K."/>
            <person name="Medlin L.K."/>
            <person name="Montsant A."/>
            <person name="Oudot-Le Secq M.P."/>
            <person name="Napoli C."/>
            <person name="Obornik M."/>
            <person name="Parker M.S."/>
            <person name="Petit J.L."/>
            <person name="Porcel B.M."/>
            <person name="Poulsen N."/>
            <person name="Robison M."/>
            <person name="Rychlewski L."/>
            <person name="Rynearson T.A."/>
            <person name="Schmutz J."/>
            <person name="Shapiro H."/>
            <person name="Siaut M."/>
            <person name="Stanley M."/>
            <person name="Sussman M.R."/>
            <person name="Taylor A.R."/>
            <person name="Vardi A."/>
            <person name="von Dassow P."/>
            <person name="Vyverman W."/>
            <person name="Willis A."/>
            <person name="Wyrwicz L.S."/>
            <person name="Rokhsar D.S."/>
            <person name="Weissenbach J."/>
            <person name="Armbrust E.V."/>
            <person name="Green B.R."/>
            <person name="Van de Peer Y."/>
            <person name="Grigoriev I.V."/>
        </authorList>
    </citation>
    <scope>NUCLEOTIDE SEQUENCE [LARGE SCALE GENOMIC DNA]</scope>
    <source>
        <strain evidence="3 4">CCMP1335</strain>
    </source>
</reference>
<dbReference type="InParanoid" id="B8C2Q2"/>
<dbReference type="Gene3D" id="1.20.120.20">
    <property type="entry name" value="Apolipoprotein"/>
    <property type="match status" value="1"/>
</dbReference>
<feature type="signal peptide" evidence="2">
    <location>
        <begin position="1"/>
        <end position="21"/>
    </location>
</feature>
<gene>
    <name evidence="3" type="ORF">THAPSDRAFT_5362</name>
</gene>
<dbReference type="AlphaFoldDB" id="B8C2Q2"/>
<evidence type="ECO:0008006" key="5">
    <source>
        <dbReference type="Google" id="ProtNLM"/>
    </source>
</evidence>
<reference evidence="3 4" key="1">
    <citation type="journal article" date="2004" name="Science">
        <title>The genome of the diatom Thalassiosira pseudonana: ecology, evolution, and metabolism.</title>
        <authorList>
            <person name="Armbrust E.V."/>
            <person name="Berges J.A."/>
            <person name="Bowler C."/>
            <person name="Green B.R."/>
            <person name="Martinez D."/>
            <person name="Putnam N.H."/>
            <person name="Zhou S."/>
            <person name="Allen A.E."/>
            <person name="Apt K.E."/>
            <person name="Bechner M."/>
            <person name="Brzezinski M.A."/>
            <person name="Chaal B.K."/>
            <person name="Chiovitti A."/>
            <person name="Davis A.K."/>
            <person name="Demarest M.S."/>
            <person name="Detter J.C."/>
            <person name="Glavina T."/>
            <person name="Goodstein D."/>
            <person name="Hadi M.Z."/>
            <person name="Hellsten U."/>
            <person name="Hildebrand M."/>
            <person name="Jenkins B.D."/>
            <person name="Jurka J."/>
            <person name="Kapitonov V.V."/>
            <person name="Kroger N."/>
            <person name="Lau W.W."/>
            <person name="Lane T.W."/>
            <person name="Larimer F.W."/>
            <person name="Lippmeier J.C."/>
            <person name="Lucas S."/>
            <person name="Medina M."/>
            <person name="Montsant A."/>
            <person name="Obornik M."/>
            <person name="Parker M.S."/>
            <person name="Palenik B."/>
            <person name="Pazour G.J."/>
            <person name="Richardson P.M."/>
            <person name="Rynearson T.A."/>
            <person name="Saito M.A."/>
            <person name="Schwartz D.C."/>
            <person name="Thamatrakoln K."/>
            <person name="Valentin K."/>
            <person name="Vardi A."/>
            <person name="Wilkerson F.P."/>
            <person name="Rokhsar D.S."/>
        </authorList>
    </citation>
    <scope>NUCLEOTIDE SEQUENCE [LARGE SCALE GENOMIC DNA]</scope>
    <source>
        <strain evidence="3 4">CCMP1335</strain>
    </source>
</reference>
<dbReference type="GeneID" id="7450033"/>
<keyword evidence="2" id="KW-0732">Signal</keyword>
<dbReference type="eggNOG" id="ENOG502SR7D">
    <property type="taxonomic scope" value="Eukaryota"/>
</dbReference>
<dbReference type="HOGENOM" id="CLU_502078_0_0_1"/>
<organism evidence="3 4">
    <name type="scientific">Thalassiosira pseudonana</name>
    <name type="common">Marine diatom</name>
    <name type="synonym">Cyclotella nana</name>
    <dbReference type="NCBI Taxonomy" id="35128"/>
    <lineage>
        <taxon>Eukaryota</taxon>
        <taxon>Sar</taxon>
        <taxon>Stramenopiles</taxon>
        <taxon>Ochrophyta</taxon>
        <taxon>Bacillariophyta</taxon>
        <taxon>Coscinodiscophyceae</taxon>
        <taxon>Thalassiosirophycidae</taxon>
        <taxon>Thalassiosirales</taxon>
        <taxon>Thalassiosiraceae</taxon>
        <taxon>Thalassiosira</taxon>
    </lineage>
</organism>
<proteinExistence type="predicted"/>
<name>B8C2Q2_THAPS</name>
<evidence type="ECO:0000256" key="2">
    <source>
        <dbReference type="SAM" id="SignalP"/>
    </source>
</evidence>
<dbReference type="GO" id="GO:0009535">
    <property type="term" value="C:chloroplast thylakoid membrane"/>
    <property type="evidence" value="ECO:0000318"/>
    <property type="project" value="GO_Central"/>
</dbReference>
<dbReference type="PaxDb" id="35128-Thaps5362"/>
<feature type="compositionally biased region" description="Acidic residues" evidence="1">
    <location>
        <begin position="529"/>
        <end position="543"/>
    </location>
</feature>
<evidence type="ECO:0000313" key="3">
    <source>
        <dbReference type="EMBL" id="EED91986.1"/>
    </source>
</evidence>
<feature type="region of interest" description="Disordered" evidence="1">
    <location>
        <begin position="53"/>
        <end position="76"/>
    </location>
</feature>
<evidence type="ECO:0000256" key="1">
    <source>
        <dbReference type="SAM" id="MobiDB-lite"/>
    </source>
</evidence>
<evidence type="ECO:0000313" key="4">
    <source>
        <dbReference type="Proteomes" id="UP000001449"/>
    </source>
</evidence>
<feature type="chain" id="PRO_5002868953" description="Plastid lipid-associated protein/fibrillin conserved domain-containing protein" evidence="2">
    <location>
        <begin position="22"/>
        <end position="543"/>
    </location>
</feature>
<dbReference type="EMBL" id="CM000642">
    <property type="protein sequence ID" value="EED91986.1"/>
    <property type="molecule type" value="Genomic_DNA"/>
</dbReference>
<accession>B8C2Q2</accession>
<dbReference type="OMA" id="IRISRTK"/>
<feature type="region of interest" description="Disordered" evidence="1">
    <location>
        <begin position="521"/>
        <end position="543"/>
    </location>
</feature>
<dbReference type="KEGG" id="tps:THAPSDRAFT_5362"/>
<sequence length="543" mass="59591">MTRTNIYTTALSVLLLQTATARQQQQPTFAFLSHRHQRQLILPFSSFSPLAASPITDEIPSDATLDSDRTIGGGDPEAILQSRNRLIALSSTLASNSATGKFISRPADKIKLQNAVNDLEALTSFQPPSEQMMLGDWTLIATANVPSSDIRRRFDKKNDNNNLLGWFGNKNGDNKRSGLSLFGSEGRPLNPIQKSIRKSIEVTQRIRSDGVGANDSSSDSNSINRVDNVIEYTPLDTLQDIIPKDFPLFGFLENLNVNPLQVKKSKVVLVHKAEVESVAPVLRTKIAWVSSVLNVAGTSQFFEPDGADVFGTNNPFGEFLNVGTFDTPFVDEDIRISRTKGPVFEQLRIFVRKGSNMLDSDMKDSLVAELRVEEDRQIKSDILRAEEQGKKVSEAAKNVRDAVISIGEDVSATVQKDMDEINRVMGDAMDDVVGRVQDVVEEDLQEIGKAIEGVVQASEGEGFEIGEAIANVTKAVTKLPEDVRNIVEEDVSEVNDAVVDAMDTMVKDVQDSVEDDLKKIESSIKEVVGTDEDVGESEDDTES</sequence>
<dbReference type="Proteomes" id="UP000001449">
    <property type="component" value="Chromosome 5"/>
</dbReference>
<protein>
    <recommendedName>
        <fullName evidence="5">Plastid lipid-associated protein/fibrillin conserved domain-containing protein</fullName>
    </recommendedName>
</protein>